<dbReference type="Proteomes" id="UP000318943">
    <property type="component" value="Unassembled WGS sequence"/>
</dbReference>
<reference evidence="1 3" key="1">
    <citation type="submission" date="2019-05" db="EMBL/GenBank/DDBJ databases">
        <title>Whole genome sequence analysis of Cupriavidus campinensis S14E4C strain.</title>
        <authorList>
            <person name="Abbaszade G."/>
            <person name="Szabo A."/>
            <person name="Toumi M."/>
            <person name="Toth E."/>
        </authorList>
    </citation>
    <scope>NUCLEOTIDE SEQUENCE [LARGE SCALE GENOMIC DNA]</scope>
    <source>
        <strain evidence="1 3">S14E4C</strain>
    </source>
</reference>
<dbReference type="PANTHER" id="PTHR37943:SF1">
    <property type="entry name" value="PROTEIN VES"/>
    <property type="match status" value="1"/>
</dbReference>
<dbReference type="RefSeq" id="WP_144197852.1">
    <property type="nucleotide sequence ID" value="NZ_CAJPVH010000032.1"/>
</dbReference>
<evidence type="ECO:0000313" key="2">
    <source>
        <dbReference type="EMBL" id="URF03548.1"/>
    </source>
</evidence>
<accession>A0AAE9HZC3</accession>
<dbReference type="CDD" id="cd20293">
    <property type="entry name" value="cupin_HutD_N"/>
    <property type="match status" value="1"/>
</dbReference>
<dbReference type="Pfam" id="PF05962">
    <property type="entry name" value="HutD"/>
    <property type="match status" value="1"/>
</dbReference>
<keyword evidence="3" id="KW-1185">Reference proteome</keyword>
<dbReference type="EMBL" id="CP097330">
    <property type="protein sequence ID" value="URF03548.1"/>
    <property type="molecule type" value="Genomic_DNA"/>
</dbReference>
<sequence length="207" mass="21683">MKELEPGVAPGVTRFALDAIAPTPWKNGGGTTREIAVWPPGAGMDAFAWRVSVADIVADGPFSAFPGIDRQIALLEGAGVHLQAHDDSFCHKLTAIGEPFGFAGDTAVHATLVEGPTRDFNVMARRGVCHADVALQRQPFEVETGNDAVMVFVIRGEWRSADGLSLRDGEGLLVSAGAGGASGRLALAPAEISALCLRVLLQMEPAQ</sequence>
<evidence type="ECO:0000313" key="4">
    <source>
        <dbReference type="Proteomes" id="UP001056132"/>
    </source>
</evidence>
<dbReference type="KEGG" id="ccam:M5D45_13620"/>
<reference evidence="2" key="2">
    <citation type="journal article" date="2022" name="Microbiol. Resour. Announc.">
        <title>Genome Sequence of Cupriavidus campinensis Strain G5, a Member of a Bacterial Consortium Capable of Polyethylene Degradation.</title>
        <authorList>
            <person name="Schneider B."/>
            <person name="Pfeiffer F."/>
            <person name="Dyall-Smith M."/>
            <person name="Kunte H.J."/>
        </authorList>
    </citation>
    <scope>NUCLEOTIDE SEQUENCE</scope>
    <source>
        <strain evidence="2">G5</strain>
    </source>
</reference>
<dbReference type="AlphaFoldDB" id="A0AAE9HZC3"/>
<dbReference type="Gene3D" id="2.60.120.10">
    <property type="entry name" value="Jelly Rolls"/>
    <property type="match status" value="1"/>
</dbReference>
<dbReference type="InterPro" id="IPR010282">
    <property type="entry name" value="Uncharacterised_HutD/Ves"/>
</dbReference>
<dbReference type="EMBL" id="VCIZ01000006">
    <property type="protein sequence ID" value="TSP12267.1"/>
    <property type="molecule type" value="Genomic_DNA"/>
</dbReference>
<proteinExistence type="predicted"/>
<evidence type="ECO:0000313" key="1">
    <source>
        <dbReference type="EMBL" id="TSP12267.1"/>
    </source>
</evidence>
<evidence type="ECO:0000313" key="3">
    <source>
        <dbReference type="Proteomes" id="UP000318943"/>
    </source>
</evidence>
<name>A0AAE9HZC3_9BURK</name>
<protein>
    <submittedName>
        <fullName evidence="2">HutD family protein</fullName>
    </submittedName>
</protein>
<dbReference type="InterPro" id="IPR011051">
    <property type="entry name" value="RmlC_Cupin_sf"/>
</dbReference>
<dbReference type="Proteomes" id="UP001056132">
    <property type="component" value="Chromosome 1"/>
</dbReference>
<dbReference type="SUPFAM" id="SSF51182">
    <property type="entry name" value="RmlC-like cupins"/>
    <property type="match status" value="1"/>
</dbReference>
<organism evidence="2 4">
    <name type="scientific">Cupriavidus campinensis</name>
    <dbReference type="NCBI Taxonomy" id="151783"/>
    <lineage>
        <taxon>Bacteria</taxon>
        <taxon>Pseudomonadati</taxon>
        <taxon>Pseudomonadota</taxon>
        <taxon>Betaproteobacteria</taxon>
        <taxon>Burkholderiales</taxon>
        <taxon>Burkholderiaceae</taxon>
        <taxon>Cupriavidus</taxon>
    </lineage>
</organism>
<dbReference type="PANTHER" id="PTHR37943">
    <property type="entry name" value="PROTEIN VES"/>
    <property type="match status" value="1"/>
</dbReference>
<gene>
    <name evidence="1" type="ORF">FGG12_11750</name>
    <name evidence="2" type="ORF">M5D45_13620</name>
</gene>
<reference evidence="2" key="3">
    <citation type="submission" date="2022-05" db="EMBL/GenBank/DDBJ databases">
        <authorList>
            <person name="Kunte H.-J."/>
        </authorList>
    </citation>
    <scope>NUCLEOTIDE SEQUENCE</scope>
    <source>
        <strain evidence="2">G5</strain>
    </source>
</reference>
<dbReference type="InterPro" id="IPR014710">
    <property type="entry name" value="RmlC-like_jellyroll"/>
</dbReference>